<proteinExistence type="predicted"/>
<dbReference type="Proteomes" id="UP001627284">
    <property type="component" value="Unassembled WGS sequence"/>
</dbReference>
<sequence length="125" mass="14293">MQENDELKTWLLAVERGLKTLHDAVEKVFHLQKDTSTDVGKVCIAMTGIKEEGIFTVNKLTLLRVESAPLTMILQLPFKLRIPVSLAMWNDPTTLSVERSRNQKGNDLCIQHQGGKKYMIDHYRN</sequence>
<evidence type="ECO:0000313" key="1">
    <source>
        <dbReference type="EMBL" id="KAL3337797.1"/>
    </source>
</evidence>
<keyword evidence="2" id="KW-1185">Reference proteome</keyword>
<comment type="caution">
    <text evidence="1">The sequence shown here is derived from an EMBL/GenBank/DDBJ whole genome shotgun (WGS) entry which is preliminary data.</text>
</comment>
<dbReference type="EMBL" id="JBJKTR010000017">
    <property type="protein sequence ID" value="KAL3337797.1"/>
    <property type="molecule type" value="Genomic_DNA"/>
</dbReference>
<name>A0ABD2S349_9SOLN</name>
<protein>
    <recommendedName>
        <fullName evidence="3">PH domain-containing protein</fullName>
    </recommendedName>
</protein>
<gene>
    <name evidence="1" type="ORF">AABB24_030100</name>
</gene>
<organism evidence="1 2">
    <name type="scientific">Solanum stoloniferum</name>
    <dbReference type="NCBI Taxonomy" id="62892"/>
    <lineage>
        <taxon>Eukaryota</taxon>
        <taxon>Viridiplantae</taxon>
        <taxon>Streptophyta</taxon>
        <taxon>Embryophyta</taxon>
        <taxon>Tracheophyta</taxon>
        <taxon>Spermatophyta</taxon>
        <taxon>Magnoliopsida</taxon>
        <taxon>eudicotyledons</taxon>
        <taxon>Gunneridae</taxon>
        <taxon>Pentapetalae</taxon>
        <taxon>asterids</taxon>
        <taxon>lamiids</taxon>
        <taxon>Solanales</taxon>
        <taxon>Solanaceae</taxon>
        <taxon>Solanoideae</taxon>
        <taxon>Solaneae</taxon>
        <taxon>Solanum</taxon>
    </lineage>
</organism>
<dbReference type="AlphaFoldDB" id="A0ABD2S349"/>
<evidence type="ECO:0000313" key="2">
    <source>
        <dbReference type="Proteomes" id="UP001627284"/>
    </source>
</evidence>
<accession>A0ABD2S349</accession>
<evidence type="ECO:0008006" key="3">
    <source>
        <dbReference type="Google" id="ProtNLM"/>
    </source>
</evidence>
<reference evidence="1 2" key="1">
    <citation type="submission" date="2024-05" db="EMBL/GenBank/DDBJ databases">
        <title>De novo assembly of an allotetraploid wild potato.</title>
        <authorList>
            <person name="Hosaka A.J."/>
        </authorList>
    </citation>
    <scope>NUCLEOTIDE SEQUENCE [LARGE SCALE GENOMIC DNA]</scope>
    <source>
        <tissue evidence="1">Young leaves</tissue>
    </source>
</reference>